<evidence type="ECO:0000256" key="1">
    <source>
        <dbReference type="ARBA" id="ARBA00023186"/>
    </source>
</evidence>
<keyword evidence="1" id="KW-0143">Chaperone</keyword>
<keyword evidence="3" id="KW-0472">Membrane</keyword>
<keyword evidence="6" id="KW-1185">Reference proteome</keyword>
<feature type="domain" description="J" evidence="4">
    <location>
        <begin position="2"/>
        <end position="53"/>
    </location>
</feature>
<organism evidence="5 6">
    <name type="scientific">Enterobacter lignolyticus (strain SCF1)</name>
    <dbReference type="NCBI Taxonomy" id="701347"/>
    <lineage>
        <taxon>Bacteria</taxon>
        <taxon>Pseudomonadati</taxon>
        <taxon>Pseudomonadota</taxon>
        <taxon>Gammaproteobacteria</taxon>
        <taxon>Enterobacterales</taxon>
        <taxon>Enterobacteriaceae</taxon>
        <taxon>Pluralibacter</taxon>
    </lineage>
</organism>
<feature type="region of interest" description="Disordered" evidence="2">
    <location>
        <begin position="52"/>
        <end position="73"/>
    </location>
</feature>
<accession>E3G2J0</accession>
<dbReference type="HOGENOM" id="CLU_045970_0_0_6"/>
<evidence type="ECO:0000313" key="6">
    <source>
        <dbReference type="Proteomes" id="UP000006872"/>
    </source>
</evidence>
<gene>
    <name evidence="5" type="ordered locus">Entcl_0652</name>
</gene>
<dbReference type="EMBL" id="CP002272">
    <property type="protein sequence ID" value="ADO46929.1"/>
    <property type="molecule type" value="Genomic_DNA"/>
</dbReference>
<dbReference type="SUPFAM" id="SSF46565">
    <property type="entry name" value="Chaperone J-domain"/>
    <property type="match status" value="1"/>
</dbReference>
<evidence type="ECO:0000259" key="4">
    <source>
        <dbReference type="PROSITE" id="PS50076"/>
    </source>
</evidence>
<keyword evidence="3" id="KW-1133">Transmembrane helix</keyword>
<dbReference type="AlphaFoldDB" id="E3G2J0"/>
<evidence type="ECO:0000256" key="2">
    <source>
        <dbReference type="SAM" id="MobiDB-lite"/>
    </source>
</evidence>
<evidence type="ECO:0000313" key="5">
    <source>
        <dbReference type="EMBL" id="ADO46929.1"/>
    </source>
</evidence>
<name>E3G2J0_ENTLS</name>
<protein>
    <submittedName>
        <fullName evidence="5">Heat shock protein DnaJ domain protein</fullName>
    </submittedName>
</protein>
<reference evidence="6" key="1">
    <citation type="submission" date="2010-10" db="EMBL/GenBank/DDBJ databases">
        <title>Complete sequence of Enterobacter cloacae SCF1.</title>
        <authorList>
            <consortium name="US DOE Joint Genome Institute"/>
            <person name="Lucas S."/>
            <person name="Copeland A."/>
            <person name="Lapidus A."/>
            <person name="Cheng J.-F."/>
            <person name="Bruce D."/>
            <person name="Goodwin L."/>
            <person name="Pitluck S."/>
            <person name="Davenport K."/>
            <person name="Detter J.C."/>
            <person name="Han C."/>
            <person name="Tapia R."/>
            <person name="Land M."/>
            <person name="Hauser L."/>
            <person name="Chang Y.-J."/>
            <person name="Jeffries C."/>
            <person name="Kyrpides N."/>
            <person name="Ivanova N."/>
            <person name="Mikhailova N."/>
            <person name="DeAngelis K."/>
            <person name="Arkin A.P."/>
            <person name="Chivian D."/>
            <person name="Edwards B."/>
            <person name="Woo H."/>
            <person name="Hazen T.C."/>
            <person name="Woyke T."/>
        </authorList>
    </citation>
    <scope>NUCLEOTIDE SEQUENCE [LARGE SCALE GENOMIC DNA]</scope>
    <source>
        <strain evidence="6">SCF1</strain>
    </source>
</reference>
<dbReference type="InterPro" id="IPR001623">
    <property type="entry name" value="DnaJ_domain"/>
</dbReference>
<dbReference type="eggNOG" id="COG0484">
    <property type="taxonomic scope" value="Bacteria"/>
</dbReference>
<dbReference type="KEGG" id="esc:Entcl_0652"/>
<dbReference type="PROSITE" id="PS50076">
    <property type="entry name" value="DNAJ_2"/>
    <property type="match status" value="1"/>
</dbReference>
<evidence type="ECO:0000256" key="3">
    <source>
        <dbReference type="SAM" id="Phobius"/>
    </source>
</evidence>
<dbReference type="RefSeq" id="WP_013364682.1">
    <property type="nucleotide sequence ID" value="NC_014618.1"/>
</dbReference>
<sequence length="431" mass="48957">MNIWQVLGIAPTRDEAEIRRAYAQQLKTHRPDRDPTGYQQLREAFDAAKQQARGGATPIQIETPPQPQTSADEATLPTAKTFYTAEEMQALAHRLVNTEMSGIVAMNRLWAKVASQGSLLQQQQFHQHLAAALSEEQGLTEGLLERVSGLLTWGIDEYDYSHIIPAPIQHTIQQRLRETEINRAWQQMSNEETHGTLLTKAAVRLLKSDRDHVPFWVRLMPGLLQALVSQAQHLTSYYPEIAERLNPAMLTFMRQRRLTLSWQGIFLLVFWGLAFNALFQLPDVHHAVSITAIVIVVFYLYLSDILMMGLSNRPRWLSCFLFVEFMLSLIVIQLFFGGLFFAAVIAIPPSGHGAMALVSLLAILVLCIMFWAAWPKGVPLIRAPGIIMSRILSSPWKMMEWMNFAWFSAIWAILYFAICVIVLSELLKLFK</sequence>
<feature type="transmembrane region" description="Helical" evidence="3">
    <location>
        <begin position="287"/>
        <end position="307"/>
    </location>
</feature>
<dbReference type="Gene3D" id="1.10.287.110">
    <property type="entry name" value="DnaJ domain"/>
    <property type="match status" value="1"/>
</dbReference>
<dbReference type="Proteomes" id="UP000006872">
    <property type="component" value="Chromosome"/>
</dbReference>
<dbReference type="STRING" id="701347.Entcl_0652"/>
<feature type="transmembrane region" description="Helical" evidence="3">
    <location>
        <begin position="319"/>
        <end position="347"/>
    </location>
</feature>
<keyword evidence="3" id="KW-0812">Transmembrane</keyword>
<feature type="transmembrane region" description="Helical" evidence="3">
    <location>
        <begin position="353"/>
        <end position="374"/>
    </location>
</feature>
<proteinExistence type="predicted"/>
<keyword evidence="5" id="KW-0346">Stress response</keyword>
<dbReference type="InterPro" id="IPR036869">
    <property type="entry name" value="J_dom_sf"/>
</dbReference>
<dbReference type="CDD" id="cd06257">
    <property type="entry name" value="DnaJ"/>
    <property type="match status" value="1"/>
</dbReference>
<feature type="transmembrane region" description="Helical" evidence="3">
    <location>
        <begin position="260"/>
        <end position="281"/>
    </location>
</feature>
<feature type="transmembrane region" description="Helical" evidence="3">
    <location>
        <begin position="404"/>
        <end position="423"/>
    </location>
</feature>
<reference evidence="5 6" key="2">
    <citation type="journal article" date="2011" name="Stand. Genomic Sci.">
        <title>Complete genome sequence of 'Enterobacter lignolyticus' SCF1.</title>
        <authorList>
            <person name="Deangelis K.M."/>
            <person name="D'Haeseleer P."/>
            <person name="Chivian D."/>
            <person name="Fortney J.L."/>
            <person name="Khudyakov J."/>
            <person name="Simmons B."/>
            <person name="Woo H."/>
            <person name="Arkin A.P."/>
            <person name="Davenport K.W."/>
            <person name="Goodwin L."/>
            <person name="Chen A."/>
            <person name="Ivanova N."/>
            <person name="Kyrpides N.C."/>
            <person name="Mavromatis K."/>
            <person name="Woyke T."/>
            <person name="Hazen T.C."/>
        </authorList>
    </citation>
    <scope>NUCLEOTIDE SEQUENCE [LARGE SCALE GENOMIC DNA]</scope>
    <source>
        <strain evidence="5 6">SCF1</strain>
    </source>
</reference>